<evidence type="ECO:0000259" key="2">
    <source>
        <dbReference type="Pfam" id="PF13477"/>
    </source>
</evidence>
<dbReference type="AlphaFoldDB" id="A0A1W1C2W8"/>
<sequence length="370" mass="42082">MNKTIAIVINTSWNIYNFRLGLIKALQKEGYKVIAIAPKDEYSKKLEELGIKHYDIEMNNKGTNPFEDIKLIFDFYKLYKELSPDVILQYTIKPNIYGSIGAKMAGVPVISNISGLGTVFLNDNISSKIARMLYKFALKFPEKIFFQNKDDRELFISLGLVAKNKTDLLPGSGIDTQKFKPIKVERDDKRVKFLFVARLVKDKGLVEYVEAARQFLGNDKVEFCILGAFYNANPTAIRASKIQEWEEKGFVKYLGTSDDVKTVISEADCIVLPSYREGLSRVLLEAASMAKPIITSNVPGCKEVVDDSVNGYLCEVKNANSLAEQMKKMHLLSNKERYEMGRRGREKVIKEFDEKIVIQKYSEVIKSLME</sequence>
<evidence type="ECO:0000313" key="3">
    <source>
        <dbReference type="EMBL" id="SFV60126.1"/>
    </source>
</evidence>
<keyword evidence="3" id="KW-0808">Transferase</keyword>
<dbReference type="InterPro" id="IPR028098">
    <property type="entry name" value="Glyco_trans_4-like_N"/>
</dbReference>
<dbReference type="Pfam" id="PF13477">
    <property type="entry name" value="Glyco_trans_4_2"/>
    <property type="match status" value="1"/>
</dbReference>
<dbReference type="EC" id="2.4.1.-" evidence="3"/>
<organism evidence="3">
    <name type="scientific">hydrothermal vent metagenome</name>
    <dbReference type="NCBI Taxonomy" id="652676"/>
    <lineage>
        <taxon>unclassified sequences</taxon>
        <taxon>metagenomes</taxon>
        <taxon>ecological metagenomes</taxon>
    </lineage>
</organism>
<evidence type="ECO:0000259" key="1">
    <source>
        <dbReference type="Pfam" id="PF00534"/>
    </source>
</evidence>
<dbReference type="Gene3D" id="3.40.50.2000">
    <property type="entry name" value="Glycogen Phosphorylase B"/>
    <property type="match status" value="2"/>
</dbReference>
<feature type="domain" description="Glycosyltransferase subfamily 4-like N-terminal" evidence="2">
    <location>
        <begin position="5"/>
        <end position="148"/>
    </location>
</feature>
<dbReference type="GO" id="GO:0016757">
    <property type="term" value="F:glycosyltransferase activity"/>
    <property type="evidence" value="ECO:0007669"/>
    <property type="project" value="UniProtKB-KW"/>
</dbReference>
<gene>
    <name evidence="3" type="ORF">MNB_SV-3-696</name>
</gene>
<reference evidence="3" key="1">
    <citation type="submission" date="2016-10" db="EMBL/GenBank/DDBJ databases">
        <authorList>
            <person name="de Groot N.N."/>
        </authorList>
    </citation>
    <scope>NUCLEOTIDE SEQUENCE</scope>
</reference>
<dbReference type="EMBL" id="FPHI01000021">
    <property type="protein sequence ID" value="SFV60126.1"/>
    <property type="molecule type" value="Genomic_DNA"/>
</dbReference>
<dbReference type="Pfam" id="PF00534">
    <property type="entry name" value="Glycos_transf_1"/>
    <property type="match status" value="1"/>
</dbReference>
<dbReference type="PANTHER" id="PTHR12526">
    <property type="entry name" value="GLYCOSYLTRANSFERASE"/>
    <property type="match status" value="1"/>
</dbReference>
<feature type="domain" description="Glycosyl transferase family 1" evidence="1">
    <location>
        <begin position="180"/>
        <end position="346"/>
    </location>
</feature>
<dbReference type="PANTHER" id="PTHR12526:SF638">
    <property type="entry name" value="SPORE COAT PROTEIN SA"/>
    <property type="match status" value="1"/>
</dbReference>
<keyword evidence="3" id="KW-0328">Glycosyltransferase</keyword>
<proteinExistence type="predicted"/>
<name>A0A1W1C2W8_9ZZZZ</name>
<protein>
    <submittedName>
        <fullName evidence="3">Lipid carrier: UDP-N-acetylgalactosaminyltransferase / Alpha-1,3-N-acetylgalactosamine transferase PglA Putative glycosyltransferase</fullName>
        <ecNumber evidence="3">2.4.1.-</ecNumber>
    </submittedName>
</protein>
<dbReference type="SUPFAM" id="SSF53756">
    <property type="entry name" value="UDP-Glycosyltransferase/glycogen phosphorylase"/>
    <property type="match status" value="1"/>
</dbReference>
<dbReference type="CDD" id="cd03808">
    <property type="entry name" value="GT4_CapM-like"/>
    <property type="match status" value="1"/>
</dbReference>
<accession>A0A1W1C2W8</accession>
<dbReference type="InterPro" id="IPR001296">
    <property type="entry name" value="Glyco_trans_1"/>
</dbReference>